<proteinExistence type="inferred from homology"/>
<accession>A0AAU9IIL0</accession>
<dbReference type="Gene3D" id="1.10.510.10">
    <property type="entry name" value="Transferase(Phosphotransferase) domain 1"/>
    <property type="match status" value="1"/>
</dbReference>
<dbReference type="PROSITE" id="PS00107">
    <property type="entry name" value="PROTEIN_KINASE_ATP"/>
    <property type="match status" value="1"/>
</dbReference>
<dbReference type="PROSITE" id="PS00108">
    <property type="entry name" value="PROTEIN_KINASE_ST"/>
    <property type="match status" value="1"/>
</dbReference>
<evidence type="ECO:0000256" key="2">
    <source>
        <dbReference type="ARBA" id="ARBA00022741"/>
    </source>
</evidence>
<dbReference type="PANTHER" id="PTHR24347">
    <property type="entry name" value="SERINE/THREONINE-PROTEIN KINASE"/>
    <property type="match status" value="1"/>
</dbReference>
<evidence type="ECO:0000256" key="3">
    <source>
        <dbReference type="ARBA" id="ARBA00022840"/>
    </source>
</evidence>
<keyword evidence="5" id="KW-0808">Transferase</keyword>
<feature type="domain" description="PH" evidence="6">
    <location>
        <begin position="34"/>
        <end position="129"/>
    </location>
</feature>
<protein>
    <recommendedName>
        <fullName evidence="10">Protein kinase domain-containing protein</fullName>
    </recommendedName>
</protein>
<evidence type="ECO:0000259" key="7">
    <source>
        <dbReference type="PROSITE" id="PS50011"/>
    </source>
</evidence>
<dbReference type="SUPFAM" id="SSF56112">
    <property type="entry name" value="Protein kinase-like (PK-like)"/>
    <property type="match status" value="1"/>
</dbReference>
<dbReference type="Gene3D" id="2.30.29.30">
    <property type="entry name" value="Pleckstrin-homology domain (PH domain)/Phosphotyrosine-binding domain (PTB)"/>
    <property type="match status" value="1"/>
</dbReference>
<sequence length="467" mass="53425">MFLSIFRQIDEDANKSQEFWHNPDEKSLSDTSSNKLHQGYLLMPNSEGNLVSQYFILTTTSLYKYKVNSNEIESVSNIRWKILEAFLEANSLETRSGFKLYQNEIFQDFYTENTEELDRWVNILSKVSILTEVEDDYAIIKTLGQGSYATVYLVDDLDSYDNYALKSIDKSSLSNMKAVWAVANEIEILRTIDHHNVTKLYKVYESKSHIHLIMDYAPGTNMLQKIFKVESFSERKASEFLFELLLTLNYLHSKNIVHRDIKLENIMICSENPAKFKLIDFGLAGICNENDQTLRCGSPGYIAPEILRKQTYGVKIDLFGIGVCLFMLLSGRSPFPGRNTKEILKSNKQGIVYFSQKHWKKVSKDAVDLVLKLCQPDPDLRLSAKDALNHKWLKRVKRGSREGAAISRNLPDIPRVNHTAAFLYDEEVKDASPVNKDGVNNKQVRRSSFGSEPVVVSRKVIVAKDNS</sequence>
<reference evidence="8" key="1">
    <citation type="submission" date="2021-09" db="EMBL/GenBank/DDBJ databases">
        <authorList>
            <consortium name="AG Swart"/>
            <person name="Singh M."/>
            <person name="Singh A."/>
            <person name="Seah K."/>
            <person name="Emmerich C."/>
        </authorList>
    </citation>
    <scope>NUCLEOTIDE SEQUENCE</scope>
    <source>
        <strain evidence="8">ATCC30299</strain>
    </source>
</reference>
<gene>
    <name evidence="8" type="ORF">BSTOLATCC_MIC9463</name>
</gene>
<evidence type="ECO:0008006" key="10">
    <source>
        <dbReference type="Google" id="ProtNLM"/>
    </source>
</evidence>
<dbReference type="AlphaFoldDB" id="A0AAU9IIL0"/>
<dbReference type="PROSITE" id="PS50011">
    <property type="entry name" value="PROTEIN_KINASE_DOM"/>
    <property type="match status" value="1"/>
</dbReference>
<comment type="similarity">
    <text evidence="5">Belongs to the protein kinase superfamily.</text>
</comment>
<evidence type="ECO:0000256" key="5">
    <source>
        <dbReference type="RuleBase" id="RU000304"/>
    </source>
</evidence>
<dbReference type="InterPro" id="IPR011993">
    <property type="entry name" value="PH-like_dom_sf"/>
</dbReference>
<dbReference type="InterPro" id="IPR017441">
    <property type="entry name" value="Protein_kinase_ATP_BS"/>
</dbReference>
<dbReference type="EMBL" id="CAJZBQ010000011">
    <property type="protein sequence ID" value="CAG9313656.1"/>
    <property type="molecule type" value="Genomic_DNA"/>
</dbReference>
<dbReference type="SMART" id="SM00220">
    <property type="entry name" value="S_TKc"/>
    <property type="match status" value="1"/>
</dbReference>
<evidence type="ECO:0000259" key="6">
    <source>
        <dbReference type="PROSITE" id="PS50003"/>
    </source>
</evidence>
<feature type="domain" description="Protein kinase" evidence="7">
    <location>
        <begin position="137"/>
        <end position="393"/>
    </location>
</feature>
<dbReference type="PROSITE" id="PS50003">
    <property type="entry name" value="PH_DOMAIN"/>
    <property type="match status" value="1"/>
</dbReference>
<evidence type="ECO:0000256" key="1">
    <source>
        <dbReference type="ARBA" id="ARBA00011245"/>
    </source>
</evidence>
<keyword evidence="2 4" id="KW-0547">Nucleotide-binding</keyword>
<keyword evidence="5" id="KW-0418">Kinase</keyword>
<comment type="subunit">
    <text evidence="1">Monomer.</text>
</comment>
<comment type="caution">
    <text evidence="8">The sequence shown here is derived from an EMBL/GenBank/DDBJ whole genome shotgun (WGS) entry which is preliminary data.</text>
</comment>
<dbReference type="InterPro" id="IPR011009">
    <property type="entry name" value="Kinase-like_dom_sf"/>
</dbReference>
<dbReference type="Gene3D" id="3.30.200.20">
    <property type="entry name" value="Phosphorylase Kinase, domain 1"/>
    <property type="match status" value="1"/>
</dbReference>
<keyword evidence="5" id="KW-0723">Serine/threonine-protein kinase</keyword>
<dbReference type="GO" id="GO:0004674">
    <property type="term" value="F:protein serine/threonine kinase activity"/>
    <property type="evidence" value="ECO:0007669"/>
    <property type="project" value="UniProtKB-KW"/>
</dbReference>
<evidence type="ECO:0000313" key="9">
    <source>
        <dbReference type="Proteomes" id="UP001162131"/>
    </source>
</evidence>
<keyword evidence="3 4" id="KW-0067">ATP-binding</keyword>
<dbReference type="Pfam" id="PF00069">
    <property type="entry name" value="Pkinase"/>
    <property type="match status" value="1"/>
</dbReference>
<evidence type="ECO:0000313" key="8">
    <source>
        <dbReference type="EMBL" id="CAG9313656.1"/>
    </source>
</evidence>
<dbReference type="FunFam" id="1.10.510.10:FF:000571">
    <property type="entry name" value="Maternal embryonic leucine zipper kinase"/>
    <property type="match status" value="1"/>
</dbReference>
<organism evidence="8 9">
    <name type="scientific">Blepharisma stoltei</name>
    <dbReference type="NCBI Taxonomy" id="1481888"/>
    <lineage>
        <taxon>Eukaryota</taxon>
        <taxon>Sar</taxon>
        <taxon>Alveolata</taxon>
        <taxon>Ciliophora</taxon>
        <taxon>Postciliodesmatophora</taxon>
        <taxon>Heterotrichea</taxon>
        <taxon>Heterotrichida</taxon>
        <taxon>Blepharismidae</taxon>
        <taxon>Blepharisma</taxon>
    </lineage>
</organism>
<keyword evidence="9" id="KW-1185">Reference proteome</keyword>
<dbReference type="InterPro" id="IPR001849">
    <property type="entry name" value="PH_domain"/>
</dbReference>
<feature type="binding site" evidence="4">
    <location>
        <position position="166"/>
    </location>
    <ligand>
        <name>ATP</name>
        <dbReference type="ChEBI" id="CHEBI:30616"/>
    </ligand>
</feature>
<dbReference type="GO" id="GO:0005524">
    <property type="term" value="F:ATP binding"/>
    <property type="evidence" value="ECO:0007669"/>
    <property type="project" value="UniProtKB-UniRule"/>
</dbReference>
<dbReference type="InterPro" id="IPR008271">
    <property type="entry name" value="Ser/Thr_kinase_AS"/>
</dbReference>
<name>A0AAU9IIL0_9CILI</name>
<dbReference type="SUPFAM" id="SSF50729">
    <property type="entry name" value="PH domain-like"/>
    <property type="match status" value="1"/>
</dbReference>
<evidence type="ECO:0000256" key="4">
    <source>
        <dbReference type="PROSITE-ProRule" id="PRU10141"/>
    </source>
</evidence>
<dbReference type="FunFam" id="3.30.200.20:FF:000042">
    <property type="entry name" value="Aurora kinase A"/>
    <property type="match status" value="1"/>
</dbReference>
<dbReference type="InterPro" id="IPR000719">
    <property type="entry name" value="Prot_kinase_dom"/>
</dbReference>
<dbReference type="Proteomes" id="UP001162131">
    <property type="component" value="Unassembled WGS sequence"/>
</dbReference>
<dbReference type="CDD" id="cd05117">
    <property type="entry name" value="STKc_CAMK"/>
    <property type="match status" value="1"/>
</dbReference>